<reference evidence="1 2" key="1">
    <citation type="submission" date="2018-08" db="EMBL/GenBank/DDBJ databases">
        <title>A genome reference for cultivated species of the human gut microbiota.</title>
        <authorList>
            <person name="Zou Y."/>
            <person name="Xue W."/>
            <person name="Luo G."/>
        </authorList>
    </citation>
    <scope>NUCLEOTIDE SEQUENCE [LARGE SCALE GENOMIC DNA]</scope>
    <source>
        <strain evidence="1 2">AM12-10</strain>
    </source>
</reference>
<accession>A0A415C338</accession>
<sequence>MKNTTITTPGKTRTISQMDPLIDVICEHTGWNPDLLNDPAGVRQVREATADPAWCADSFNAGDRLREYLDLTERETVTLDVDRILNTPINERYAHESHYHGLEYVEPHR</sequence>
<comment type="caution">
    <text evidence="1">The sequence shown here is derived from an EMBL/GenBank/DDBJ whole genome shotgun (WGS) entry which is preliminary data.</text>
</comment>
<evidence type="ECO:0000313" key="1">
    <source>
        <dbReference type="EMBL" id="RHJ22091.1"/>
    </source>
</evidence>
<proteinExistence type="predicted"/>
<evidence type="ECO:0000313" key="2">
    <source>
        <dbReference type="Proteomes" id="UP000283727"/>
    </source>
</evidence>
<organism evidence="1 2">
    <name type="scientific">Bifidobacterium bifidum</name>
    <dbReference type="NCBI Taxonomy" id="1681"/>
    <lineage>
        <taxon>Bacteria</taxon>
        <taxon>Bacillati</taxon>
        <taxon>Actinomycetota</taxon>
        <taxon>Actinomycetes</taxon>
        <taxon>Bifidobacteriales</taxon>
        <taxon>Bifidobacteriaceae</taxon>
        <taxon>Bifidobacterium</taxon>
    </lineage>
</organism>
<gene>
    <name evidence="1" type="ORF">DW137_09730</name>
</gene>
<protein>
    <submittedName>
        <fullName evidence="1">Uncharacterized protein</fullName>
    </submittedName>
</protein>
<dbReference type="EMBL" id="QRLR01000006">
    <property type="protein sequence ID" value="RHJ22091.1"/>
    <property type="molecule type" value="Genomic_DNA"/>
</dbReference>
<name>A0A415C338_BIFBI</name>
<dbReference type="RefSeq" id="WP_118269672.1">
    <property type="nucleotide sequence ID" value="NZ_QRLK01000009.1"/>
</dbReference>
<dbReference type="Proteomes" id="UP000283727">
    <property type="component" value="Unassembled WGS sequence"/>
</dbReference>
<dbReference type="AlphaFoldDB" id="A0A415C338"/>